<evidence type="ECO:0000256" key="2">
    <source>
        <dbReference type="ARBA" id="ARBA00022692"/>
    </source>
</evidence>
<reference evidence="6 7" key="1">
    <citation type="submission" date="2014-07" db="EMBL/GenBank/DDBJ databases">
        <title>Porphyromonadaceae bacterium OUH 334697 = ATCC BAA-2682 = DSM 28341 draft genome.</title>
        <authorList>
            <person name="Sydenham T.V."/>
            <person name="Hasman H."/>
            <person name="Justesen U.S."/>
        </authorList>
    </citation>
    <scope>NUCLEOTIDE SEQUENCE [LARGE SCALE GENOMIC DNA]</scope>
    <source>
        <strain evidence="6 7">OUH 334697</strain>
    </source>
</reference>
<gene>
    <name evidence="6" type="ORF">IE90_13960</name>
</gene>
<evidence type="ECO:0000256" key="4">
    <source>
        <dbReference type="ARBA" id="ARBA00023136"/>
    </source>
</evidence>
<feature type="domain" description="Translocation and assembly module TamB C-terminal" evidence="5">
    <location>
        <begin position="1014"/>
        <end position="1446"/>
    </location>
</feature>
<dbReference type="GO" id="GO:0009306">
    <property type="term" value="P:protein secretion"/>
    <property type="evidence" value="ECO:0007669"/>
    <property type="project" value="InterPro"/>
</dbReference>
<dbReference type="GO" id="GO:0005886">
    <property type="term" value="C:plasma membrane"/>
    <property type="evidence" value="ECO:0007669"/>
    <property type="project" value="InterPro"/>
</dbReference>
<protein>
    <recommendedName>
        <fullName evidence="5">Translocation and assembly module TamB C-terminal domain-containing protein</fullName>
    </recommendedName>
</protein>
<comment type="subcellular location">
    <subcellularLocation>
        <location evidence="1">Membrane</location>
        <topology evidence="1">Single-pass membrane protein</topology>
    </subcellularLocation>
</comment>
<keyword evidence="3" id="KW-1133">Transmembrane helix</keyword>
<dbReference type="PANTHER" id="PTHR36985:SF1">
    <property type="entry name" value="TRANSLOCATION AND ASSEMBLY MODULE SUBUNIT TAMB"/>
    <property type="match status" value="1"/>
</dbReference>
<keyword evidence="4" id="KW-0472">Membrane</keyword>
<dbReference type="Pfam" id="PF04357">
    <property type="entry name" value="TamB"/>
    <property type="match status" value="1"/>
</dbReference>
<comment type="caution">
    <text evidence="6">The sequence shown here is derived from an EMBL/GenBank/DDBJ whole genome shotgun (WGS) entry which is preliminary data.</text>
</comment>
<proteinExistence type="predicted"/>
<evidence type="ECO:0000259" key="5">
    <source>
        <dbReference type="Pfam" id="PF04357"/>
    </source>
</evidence>
<accession>A0AB34R6J3</accession>
<dbReference type="Proteomes" id="UP000031937">
    <property type="component" value="Unassembled WGS sequence"/>
</dbReference>
<evidence type="ECO:0000313" key="7">
    <source>
        <dbReference type="Proteomes" id="UP000031937"/>
    </source>
</evidence>
<evidence type="ECO:0000256" key="3">
    <source>
        <dbReference type="ARBA" id="ARBA00022989"/>
    </source>
</evidence>
<dbReference type="PANTHER" id="PTHR36985">
    <property type="entry name" value="TRANSLOCATION AND ASSEMBLY MODULE SUBUNIT TAMB"/>
    <property type="match status" value="1"/>
</dbReference>
<organism evidence="6 7">
    <name type="scientific">Sanguibacteroides justesenii</name>
    <dbReference type="NCBI Taxonomy" id="1547597"/>
    <lineage>
        <taxon>Bacteria</taxon>
        <taxon>Pseudomonadati</taxon>
        <taxon>Bacteroidota</taxon>
        <taxon>Bacteroidia</taxon>
        <taxon>Bacteroidales</taxon>
        <taxon>Porphyromonadaceae</taxon>
        <taxon>Sanguibacteroides</taxon>
    </lineage>
</organism>
<evidence type="ECO:0000313" key="6">
    <source>
        <dbReference type="EMBL" id="KIO43293.1"/>
    </source>
</evidence>
<sequence length="1479" mass="168387">MGLGLLVAILYLAFMTPWVQTRVVEFFTRQIERQTGTEISIGRVNFRPIESLVLEDVLIKDARKDTLLFCKRLVTKVDSVSFVKRRFTVTEMGFEKALFNLWVTRGKEGGVTNIELWLDVLSNARDTLSSSVTSASPLEWNVNLSKVYLKDCRFKYAEDEYEPEEYGINWTDVDCRKLDVVISDIDFSGGRYGAYVSGLTLEEKSGFRLLNLSARILAEDDQLLITKGLIQTERSELYLDTLQYNWVPNERYWHFFTQKMKQRYVFSPSTLHFDDLAYFNGELLGMNNIIVASGEVSSTVNRLEGRRLEIYLGEKSVIKGEFKSIGLPRFWETDFDITFRDSRIASEELEGIYMPWLESHYVKLPDLLHKYRTFDLEGNFKGRIEDFILTAKSETPGLLGSIGLTYKPDTIAGHRYHGSFRFYHVDYGFLTGQSYLGNGSYFGKYTGYLRDSSSAFTLNSRIGHVNLFHGSVRNIALDVHSDNDYMQLSSFVENDSIQARVALDYTYGGDAIRLADVSGELHVRHWDSWNTPVFGERESFGFRFFGNYEQRNEDAEVKLSVSDLSYENIRGKFTVDSIRLDHKKIEDYGLTDLRSSMADVRVEGFYAGLTFEDFVDNLICRYIPAYRYAVDKALRPGTNFICEAALKEISPVLKVIYPELTVSDGTSFSCDFNDYQGSLRVRVEADTLRWGDMHLYHSKIRAIGDSSTLQCIYTADELKYKRIGRLYNVRNVTNIKTNDVDNALSWGNWEKETYSGSLSANLRLMKYHDRYITQVFVNPGTIVMADSVWQVERALLLKEDKNIFVNNFVIYRGDQRFSLQGKIGSSPRDTLTVSFDNFDLAEFNRIIFDNKVKLFGKVVGRVNVSDFYKDRLVYANVDVNRWGINQDTLGTMKIRSFWDAPGSALQMQVSDQIGDQVPLFISGYYKPSSDSININMSLSGIDMKYVSDYFPDLIKKGSGSVFGDLSLAGTMEDAKVNGFLGMDTVSFALTGLNTDFSIDDRIQIRDNRILLDRFAIRDAASNEATCSGYYDIGSSLYDVNVQLKNFMVLNTRMEQGESFYGQLYISGLTRMHNLNGPTNFAVNIKTEPHSKIYVPLTSATSENSGQFLHFMGNERSDTLRRPLEFQHSLADWVDLNANLEINNNLEVQIIFDPTIGDILKTVGSGDIRVSLDKDRQLNVFGEYKIEKGDYLFTLSNLVNKKFILTPGGSIKWNGSLDDAIIDMSAVYHLKTSLNDLLSGMEKGTTKVPVECVLNLKENLMNPSVNFSINFPSLDAQMKSLIQSLFASQDDINKQMFSLLILNKFYTPDYVDKLEGKEERSAGYQVGVTTASELLSNQLSRWFSQISNNFDIGFSYRPGDEVTTNEFELALSTQIWNNRVTISANGNVVEKAKTTSNSPITGDFDVDVKINKQGTLKLKAYSHTDEKITYNATETVQGVGISYQETFDTFKELLRKYFGFFKRKKTLPEDMQTVDNKVQD</sequence>
<dbReference type="EMBL" id="JPIT01000032">
    <property type="protein sequence ID" value="KIO43293.1"/>
    <property type="molecule type" value="Genomic_DNA"/>
</dbReference>
<dbReference type="InterPro" id="IPR007452">
    <property type="entry name" value="TamB_C"/>
</dbReference>
<name>A0AB34R6J3_9PORP</name>
<evidence type="ECO:0000256" key="1">
    <source>
        <dbReference type="ARBA" id="ARBA00004167"/>
    </source>
</evidence>
<keyword evidence="2" id="KW-0812">Transmembrane</keyword>